<sequence length="123" mass="13719">MSRSVASRVVKPVALLAIASLLAAAAHATTGKLTKREPVQRPPTDSNGCMIESISGSLSFSYQLEGRAKREAIDNWKKQVKRKAPPEFASWKHANRYTKSMNCDKYKGKFSCWAKAHPCERPR</sequence>
<dbReference type="KEGG" id="hna:Hneap_0130"/>
<dbReference type="HOGENOM" id="CLU_2012061_0_0_6"/>
<dbReference type="Proteomes" id="UP000009102">
    <property type="component" value="Chromosome"/>
</dbReference>
<feature type="chain" id="PRO_5003009833" evidence="1">
    <location>
        <begin position="29"/>
        <end position="123"/>
    </location>
</feature>
<organism evidence="2 3">
    <name type="scientific">Halothiobacillus neapolitanus (strain ATCC 23641 / DSM 15147 / CIP 104769 / NCIMB 8539 / c2)</name>
    <name type="common">Thiobacillus neapolitanus</name>
    <dbReference type="NCBI Taxonomy" id="555778"/>
    <lineage>
        <taxon>Bacteria</taxon>
        <taxon>Pseudomonadati</taxon>
        <taxon>Pseudomonadota</taxon>
        <taxon>Gammaproteobacteria</taxon>
        <taxon>Chromatiales</taxon>
        <taxon>Halothiobacillaceae</taxon>
        <taxon>Halothiobacillus</taxon>
    </lineage>
</organism>
<protein>
    <submittedName>
        <fullName evidence="2">Uncharacterized protein</fullName>
    </submittedName>
</protein>
<keyword evidence="3" id="KW-1185">Reference proteome</keyword>
<feature type="signal peptide" evidence="1">
    <location>
        <begin position="1"/>
        <end position="28"/>
    </location>
</feature>
<dbReference type="STRING" id="555778.Hneap_0130"/>
<proteinExistence type="predicted"/>
<dbReference type="AlphaFoldDB" id="D0KWJ7"/>
<dbReference type="EMBL" id="CP001801">
    <property type="protein sequence ID" value="ACX94994.1"/>
    <property type="molecule type" value="Genomic_DNA"/>
</dbReference>
<evidence type="ECO:0000313" key="3">
    <source>
        <dbReference type="Proteomes" id="UP000009102"/>
    </source>
</evidence>
<evidence type="ECO:0000256" key="1">
    <source>
        <dbReference type="SAM" id="SignalP"/>
    </source>
</evidence>
<dbReference type="RefSeq" id="WP_012823030.1">
    <property type="nucleotide sequence ID" value="NC_013422.1"/>
</dbReference>
<name>D0KWJ7_HALNC</name>
<reference evidence="2 3" key="1">
    <citation type="submission" date="2009-10" db="EMBL/GenBank/DDBJ databases">
        <title>Complete sequence of Halothiobacillus neapolitanus c2.</title>
        <authorList>
            <consortium name="US DOE Joint Genome Institute"/>
            <person name="Lucas S."/>
            <person name="Copeland A."/>
            <person name="Lapidus A."/>
            <person name="Glavina del Rio T."/>
            <person name="Tice H."/>
            <person name="Bruce D."/>
            <person name="Goodwin L."/>
            <person name="Pitluck S."/>
            <person name="Davenport K."/>
            <person name="Brettin T."/>
            <person name="Detter J.C."/>
            <person name="Han C."/>
            <person name="Tapia R."/>
            <person name="Larimer F."/>
            <person name="Land M."/>
            <person name="Hauser L."/>
            <person name="Kyrpides N."/>
            <person name="Mikhailova N."/>
            <person name="Kerfeld C."/>
            <person name="Cannon G."/>
            <person name="Heinhort S."/>
        </authorList>
    </citation>
    <scope>NUCLEOTIDE SEQUENCE [LARGE SCALE GENOMIC DNA]</scope>
    <source>
        <strain evidence="3">ATCC 23641 / c2</strain>
    </source>
</reference>
<accession>D0KWJ7</accession>
<evidence type="ECO:0000313" key="2">
    <source>
        <dbReference type="EMBL" id="ACX94994.1"/>
    </source>
</evidence>
<gene>
    <name evidence="2" type="ordered locus">Hneap_0130</name>
</gene>
<keyword evidence="1" id="KW-0732">Signal</keyword>